<feature type="transmembrane region" description="Helical" evidence="1">
    <location>
        <begin position="211"/>
        <end position="230"/>
    </location>
</feature>
<dbReference type="Proteomes" id="UP000018208">
    <property type="component" value="Unassembled WGS sequence"/>
</dbReference>
<reference evidence="2 3" key="1">
    <citation type="journal article" date="2014" name="PLoS Genet.">
        <title>The Genome of Spironucleus salmonicida Highlights a Fish Pathogen Adapted to Fluctuating Environments.</title>
        <authorList>
            <person name="Xu F."/>
            <person name="Jerlstrom-Hultqvist J."/>
            <person name="Einarsson E."/>
            <person name="Astvaldsson A."/>
            <person name="Svard S.G."/>
            <person name="Andersson J.O."/>
        </authorList>
    </citation>
    <scope>NUCLEOTIDE SEQUENCE</scope>
    <source>
        <strain evidence="3">ATCC 50377</strain>
    </source>
</reference>
<evidence type="ECO:0000313" key="3">
    <source>
        <dbReference type="EMBL" id="KAH0572863.1"/>
    </source>
</evidence>
<feature type="transmembrane region" description="Helical" evidence="1">
    <location>
        <begin position="143"/>
        <end position="161"/>
    </location>
</feature>
<proteinExistence type="predicted"/>
<protein>
    <submittedName>
        <fullName evidence="2">Transmembrane domain-containing protein</fullName>
    </submittedName>
</protein>
<dbReference type="EMBL" id="AUWU02000005">
    <property type="protein sequence ID" value="KAH0572863.1"/>
    <property type="molecule type" value="Genomic_DNA"/>
</dbReference>
<keyword evidence="1" id="KW-1133">Transmembrane helix</keyword>
<evidence type="ECO:0000313" key="2">
    <source>
        <dbReference type="EMBL" id="EST44273.1"/>
    </source>
</evidence>
<dbReference type="VEuPathDB" id="GiardiaDB:SS50377_24978"/>
<evidence type="ECO:0000313" key="4">
    <source>
        <dbReference type="Proteomes" id="UP000018208"/>
    </source>
</evidence>
<feature type="transmembrane region" description="Helical" evidence="1">
    <location>
        <begin position="427"/>
        <end position="447"/>
    </location>
</feature>
<organism evidence="2">
    <name type="scientific">Spironucleus salmonicida</name>
    <dbReference type="NCBI Taxonomy" id="348837"/>
    <lineage>
        <taxon>Eukaryota</taxon>
        <taxon>Metamonada</taxon>
        <taxon>Diplomonadida</taxon>
        <taxon>Hexamitidae</taxon>
        <taxon>Hexamitinae</taxon>
        <taxon>Spironucleus</taxon>
    </lineage>
</organism>
<evidence type="ECO:0000256" key="1">
    <source>
        <dbReference type="SAM" id="Phobius"/>
    </source>
</evidence>
<feature type="transmembrane region" description="Helical" evidence="1">
    <location>
        <begin position="307"/>
        <end position="330"/>
    </location>
</feature>
<feature type="transmembrane region" description="Helical" evidence="1">
    <location>
        <begin position="262"/>
        <end position="287"/>
    </location>
</feature>
<gene>
    <name evidence="2" type="ORF">SS50377_15903</name>
    <name evidence="3" type="ORF">SS50377_24978</name>
</gene>
<name>V6LIX0_9EUKA</name>
<feature type="transmembrane region" description="Helical" evidence="1">
    <location>
        <begin position="68"/>
        <end position="87"/>
    </location>
</feature>
<feature type="transmembrane region" description="Helical" evidence="1">
    <location>
        <begin position="397"/>
        <end position="420"/>
    </location>
</feature>
<keyword evidence="1 2" id="KW-0812">Transmembrane</keyword>
<feature type="transmembrane region" description="Helical" evidence="1">
    <location>
        <begin position="108"/>
        <end position="131"/>
    </location>
</feature>
<feature type="transmembrane region" description="Helical" evidence="1">
    <location>
        <begin position="173"/>
        <end position="199"/>
    </location>
</feature>
<accession>V6LIX0</accession>
<keyword evidence="4" id="KW-1185">Reference proteome</keyword>
<feature type="transmembrane region" description="Helical" evidence="1">
    <location>
        <begin position="467"/>
        <end position="487"/>
    </location>
</feature>
<keyword evidence="1" id="KW-0472">Membrane</keyword>
<sequence length="504" mass="57637">MATLECPPVIIKLAKPEDLVVQKFIPNLYSYVLPLALGFILQKLQMMISISFQIYYYPAEAILNNIPFQTAFYIFCVALPSAFQYNLSARTLILQIDDNLDERRSLLSAYYFTTVGFVLLLLISIGSWSTVQADMFSIIADYKLSYILYSIFGPLFTALNISMIQRYLMEQRVIIAFCSSIVNTLLCLAIEQLLYVFTFSQRETKGNMNCFVAYLISNILCIVWQVALVLGHTLYGFKVRNVQVLEFKEMYQITKIKIKQQLTILFISMPKFFIDITLPIAILASYTSIQKSFSSSQLIFQASCDLYVYYFIFSIVQAIPMAFSRAHFVFATAALKYNKFALNKQMMYKTIIHAMVVTGVPAALLFAFAREFCLIFIPTWENKEFELYFDAEEKLYQFSAVLALVLFTLDIIPQVVTNYLVADQEYLLVYIQAIIKIVVMSLSIATISSEVGDKADYLYVIMYTEGASVLVSVVYIVLIEIKFALVYKKREKVVKSSKSKSKGK</sequence>
<feature type="transmembrane region" description="Helical" evidence="1">
    <location>
        <begin position="351"/>
        <end position="377"/>
    </location>
</feature>
<reference evidence="3" key="2">
    <citation type="submission" date="2020-12" db="EMBL/GenBank/DDBJ databases">
        <title>New Spironucleus salmonicida genome in near-complete chromosomes.</title>
        <authorList>
            <person name="Xu F."/>
            <person name="Kurt Z."/>
            <person name="Jimenez-Gonzalez A."/>
            <person name="Astvaldsson A."/>
            <person name="Andersson J.O."/>
            <person name="Svard S.G."/>
        </authorList>
    </citation>
    <scope>NUCLEOTIDE SEQUENCE</scope>
    <source>
        <strain evidence="3">ATCC 50377</strain>
    </source>
</reference>
<feature type="transmembrane region" description="Helical" evidence="1">
    <location>
        <begin position="31"/>
        <end position="56"/>
    </location>
</feature>
<dbReference type="AlphaFoldDB" id="V6LIX0"/>
<dbReference type="EMBL" id="KI546121">
    <property type="protein sequence ID" value="EST44273.1"/>
    <property type="molecule type" value="Genomic_DNA"/>
</dbReference>